<organism evidence="1 2">
    <name type="scientific">Vanessa tameamea</name>
    <name type="common">Kamehameha butterfly</name>
    <dbReference type="NCBI Taxonomy" id="334116"/>
    <lineage>
        <taxon>Eukaryota</taxon>
        <taxon>Metazoa</taxon>
        <taxon>Ecdysozoa</taxon>
        <taxon>Arthropoda</taxon>
        <taxon>Hexapoda</taxon>
        <taxon>Insecta</taxon>
        <taxon>Pterygota</taxon>
        <taxon>Neoptera</taxon>
        <taxon>Endopterygota</taxon>
        <taxon>Lepidoptera</taxon>
        <taxon>Glossata</taxon>
        <taxon>Ditrysia</taxon>
        <taxon>Papilionoidea</taxon>
        <taxon>Nymphalidae</taxon>
        <taxon>Nymphalinae</taxon>
        <taxon>Vanessa</taxon>
    </lineage>
</organism>
<dbReference type="OMA" id="TEIRDEQ"/>
<dbReference type="Proteomes" id="UP001652626">
    <property type="component" value="Chromosome 24"/>
</dbReference>
<protein>
    <submittedName>
        <fullName evidence="2">Uncharacterized protein LOC113403204 isoform X1</fullName>
    </submittedName>
</protein>
<dbReference type="AlphaFoldDB" id="A0A8B8IUW9"/>
<dbReference type="GeneID" id="113403204"/>
<name>A0A8B8IUW9_VANTA</name>
<dbReference type="RefSeq" id="XP_026499456.2">
    <property type="nucleotide sequence ID" value="XM_026643671.2"/>
</dbReference>
<reference evidence="2" key="1">
    <citation type="submission" date="2025-08" db="UniProtKB">
        <authorList>
            <consortium name="RefSeq"/>
        </authorList>
    </citation>
    <scope>IDENTIFICATION</scope>
    <source>
        <tissue evidence="2">Whole body</tissue>
    </source>
</reference>
<accession>A0A8B8IUW9</accession>
<gene>
    <name evidence="2" type="primary">LOC113403204</name>
</gene>
<proteinExistence type="predicted"/>
<sequence>MTKIKELIVGLEMETLPEENNINYSDLSLNDLKIQMQKLKALNNDFKIENKPAIVEYPAKDIIEKLITDLFEYDTNFLKDYHNVLQSNDTASIREVTNNILSSIQQTIRHQRSTGKPLNEWTKVMLAAWLSAATLWSAPRVPEAARTFQSLLDSMDANEMKRVAEMWWRSVPVDALLELAAVARAPPAPRALADMLLRAALHQLAPRGPAPQWEAGALLAAELEEAVGRVGASAELLRVAGRVLATDPSKSLLASLAHLPCGGGARDRCERLQISVNVPKFHLLFGEGGTRLKSKRGRKRKIDTSSIDDAVDVDIRQRLRKTTPRCYKQ</sequence>
<dbReference type="OrthoDB" id="7370104at2759"/>
<evidence type="ECO:0000313" key="1">
    <source>
        <dbReference type="Proteomes" id="UP001652626"/>
    </source>
</evidence>
<evidence type="ECO:0000313" key="2">
    <source>
        <dbReference type="RefSeq" id="XP_026499456.2"/>
    </source>
</evidence>
<keyword evidence="1" id="KW-1185">Reference proteome</keyword>